<evidence type="ECO:0000313" key="3">
    <source>
        <dbReference type="Proteomes" id="UP001519460"/>
    </source>
</evidence>
<evidence type="ECO:0000256" key="1">
    <source>
        <dbReference type="SAM" id="Phobius"/>
    </source>
</evidence>
<keyword evidence="1" id="KW-0812">Transmembrane</keyword>
<dbReference type="EMBL" id="JACVVK020000007">
    <property type="protein sequence ID" value="KAK7506433.1"/>
    <property type="molecule type" value="Genomic_DNA"/>
</dbReference>
<proteinExistence type="predicted"/>
<feature type="transmembrane region" description="Helical" evidence="1">
    <location>
        <begin position="30"/>
        <end position="50"/>
    </location>
</feature>
<evidence type="ECO:0000313" key="2">
    <source>
        <dbReference type="EMBL" id="KAK7506433.1"/>
    </source>
</evidence>
<comment type="caution">
    <text evidence="2">The sequence shown here is derived from an EMBL/GenBank/DDBJ whole genome shotgun (WGS) entry which is preliminary data.</text>
</comment>
<protein>
    <submittedName>
        <fullName evidence="2">Uncharacterized protein</fullName>
    </submittedName>
</protein>
<sequence>MHIQYRRSNDLYPSFANIELLIINSQSKGAALIATLVLAADDAFFTHVYLVQYGGLSHYGAGSCPHGHSSCCTTLINLPLALSVYAGWNSCLQILISFPIIFIVRKFILRSSLEF</sequence>
<name>A0ABD0M5J9_9CAEN</name>
<keyword evidence="1" id="KW-1133">Transmembrane helix</keyword>
<gene>
    <name evidence="2" type="ORF">BaRGS_00002545</name>
</gene>
<keyword evidence="3" id="KW-1185">Reference proteome</keyword>
<dbReference type="Proteomes" id="UP001519460">
    <property type="component" value="Unassembled WGS sequence"/>
</dbReference>
<accession>A0ABD0M5J9</accession>
<feature type="transmembrane region" description="Helical" evidence="1">
    <location>
        <begin position="85"/>
        <end position="104"/>
    </location>
</feature>
<keyword evidence="1" id="KW-0472">Membrane</keyword>
<reference evidence="2 3" key="1">
    <citation type="journal article" date="2023" name="Sci. Data">
        <title>Genome assembly of the Korean intertidal mud-creeper Batillaria attramentaria.</title>
        <authorList>
            <person name="Patra A.K."/>
            <person name="Ho P.T."/>
            <person name="Jun S."/>
            <person name="Lee S.J."/>
            <person name="Kim Y."/>
            <person name="Won Y.J."/>
        </authorList>
    </citation>
    <scope>NUCLEOTIDE SEQUENCE [LARGE SCALE GENOMIC DNA]</scope>
    <source>
        <strain evidence="2">Wonlab-2016</strain>
    </source>
</reference>
<organism evidence="2 3">
    <name type="scientific">Batillaria attramentaria</name>
    <dbReference type="NCBI Taxonomy" id="370345"/>
    <lineage>
        <taxon>Eukaryota</taxon>
        <taxon>Metazoa</taxon>
        <taxon>Spiralia</taxon>
        <taxon>Lophotrochozoa</taxon>
        <taxon>Mollusca</taxon>
        <taxon>Gastropoda</taxon>
        <taxon>Caenogastropoda</taxon>
        <taxon>Sorbeoconcha</taxon>
        <taxon>Cerithioidea</taxon>
        <taxon>Batillariidae</taxon>
        <taxon>Batillaria</taxon>
    </lineage>
</organism>
<dbReference type="AlphaFoldDB" id="A0ABD0M5J9"/>